<dbReference type="PANTHER" id="PTHR45953">
    <property type="entry name" value="IDURONATE 2-SULFATASE"/>
    <property type="match status" value="1"/>
</dbReference>
<keyword evidence="4" id="KW-0732">Signal</keyword>
<dbReference type="InterPro" id="IPR035874">
    <property type="entry name" value="IDS"/>
</dbReference>
<evidence type="ECO:0000313" key="9">
    <source>
        <dbReference type="EMBL" id="TWU55392.1"/>
    </source>
</evidence>
<reference evidence="9 10" key="1">
    <citation type="submission" date="2019-02" db="EMBL/GenBank/DDBJ databases">
        <title>Deep-cultivation of Planctomycetes and their phenomic and genomic characterization uncovers novel biology.</title>
        <authorList>
            <person name="Wiegand S."/>
            <person name="Jogler M."/>
            <person name="Boedeker C."/>
            <person name="Pinto D."/>
            <person name="Vollmers J."/>
            <person name="Rivas-Marin E."/>
            <person name="Kohn T."/>
            <person name="Peeters S.H."/>
            <person name="Heuer A."/>
            <person name="Rast P."/>
            <person name="Oberbeckmann S."/>
            <person name="Bunk B."/>
            <person name="Jeske O."/>
            <person name="Meyerdierks A."/>
            <person name="Storesund J.E."/>
            <person name="Kallscheuer N."/>
            <person name="Luecker S."/>
            <person name="Lage O.M."/>
            <person name="Pohl T."/>
            <person name="Merkel B.J."/>
            <person name="Hornburger P."/>
            <person name="Mueller R.-W."/>
            <person name="Bruemmer F."/>
            <person name="Labrenz M."/>
            <person name="Spormann A.M."/>
            <person name="Op Den Camp H."/>
            <person name="Overmann J."/>
            <person name="Amann R."/>
            <person name="Jetten M.S.M."/>
            <person name="Mascher T."/>
            <person name="Medema M.H."/>
            <person name="Devos D.P."/>
            <person name="Kaster A.-K."/>
            <person name="Ovreas L."/>
            <person name="Rohde M."/>
            <person name="Galperin M.Y."/>
            <person name="Jogler C."/>
        </authorList>
    </citation>
    <scope>NUCLEOTIDE SEQUENCE [LARGE SCALE GENOMIC DNA]</scope>
    <source>
        <strain evidence="9 10">Poly59</strain>
    </source>
</reference>
<evidence type="ECO:0000256" key="3">
    <source>
        <dbReference type="ARBA" id="ARBA00022723"/>
    </source>
</evidence>
<comment type="caution">
    <text evidence="9">The sequence shown here is derived from an EMBL/GenBank/DDBJ whole genome shotgun (WGS) entry which is preliminary data.</text>
</comment>
<dbReference type="CDD" id="cd16030">
    <property type="entry name" value="iduronate-2-sulfatase"/>
    <property type="match status" value="1"/>
</dbReference>
<keyword evidence="7" id="KW-0472">Membrane</keyword>
<feature type="transmembrane region" description="Helical" evidence="7">
    <location>
        <begin position="23"/>
        <end position="42"/>
    </location>
</feature>
<gene>
    <name evidence="9" type="primary">betC_6</name>
    <name evidence="9" type="ORF">Poly59_16900</name>
</gene>
<keyword evidence="5 9" id="KW-0378">Hydrolase</keyword>
<dbReference type="SUPFAM" id="SSF53649">
    <property type="entry name" value="Alkaline phosphatase-like"/>
    <property type="match status" value="1"/>
</dbReference>
<feature type="domain" description="Sulfatase N-terminal" evidence="8">
    <location>
        <begin position="51"/>
        <end position="397"/>
    </location>
</feature>
<dbReference type="EMBL" id="SJPX01000002">
    <property type="protein sequence ID" value="TWU55392.1"/>
    <property type="molecule type" value="Genomic_DNA"/>
</dbReference>
<organism evidence="9 10">
    <name type="scientific">Rubripirellula reticaptiva</name>
    <dbReference type="NCBI Taxonomy" id="2528013"/>
    <lineage>
        <taxon>Bacteria</taxon>
        <taxon>Pseudomonadati</taxon>
        <taxon>Planctomycetota</taxon>
        <taxon>Planctomycetia</taxon>
        <taxon>Pirellulales</taxon>
        <taxon>Pirellulaceae</taxon>
        <taxon>Rubripirellula</taxon>
    </lineage>
</organism>
<dbReference type="PANTHER" id="PTHR45953:SF1">
    <property type="entry name" value="IDURONATE 2-SULFATASE"/>
    <property type="match status" value="1"/>
</dbReference>
<evidence type="ECO:0000256" key="4">
    <source>
        <dbReference type="ARBA" id="ARBA00022729"/>
    </source>
</evidence>
<evidence type="ECO:0000256" key="5">
    <source>
        <dbReference type="ARBA" id="ARBA00022801"/>
    </source>
</evidence>
<keyword evidence="7" id="KW-1133">Transmembrane helix</keyword>
<dbReference type="InterPro" id="IPR000917">
    <property type="entry name" value="Sulfatase_N"/>
</dbReference>
<dbReference type="GO" id="GO:0047753">
    <property type="term" value="F:choline-sulfatase activity"/>
    <property type="evidence" value="ECO:0007669"/>
    <property type="project" value="UniProtKB-EC"/>
</dbReference>
<dbReference type="EC" id="3.1.6.6" evidence="9"/>
<dbReference type="InterPro" id="IPR017850">
    <property type="entry name" value="Alkaline_phosphatase_core_sf"/>
</dbReference>
<keyword evidence="7" id="KW-0812">Transmembrane</keyword>
<name>A0A5C6F2G4_9BACT</name>
<accession>A0A5C6F2G4</accession>
<evidence type="ECO:0000256" key="1">
    <source>
        <dbReference type="ARBA" id="ARBA00001913"/>
    </source>
</evidence>
<keyword evidence="10" id="KW-1185">Reference proteome</keyword>
<comment type="similarity">
    <text evidence="2">Belongs to the sulfatase family.</text>
</comment>
<dbReference type="Pfam" id="PF00884">
    <property type="entry name" value="Sulfatase"/>
    <property type="match status" value="1"/>
</dbReference>
<evidence type="ECO:0000256" key="6">
    <source>
        <dbReference type="ARBA" id="ARBA00022837"/>
    </source>
</evidence>
<dbReference type="GO" id="GO:0005737">
    <property type="term" value="C:cytoplasm"/>
    <property type="evidence" value="ECO:0007669"/>
    <property type="project" value="TreeGrafter"/>
</dbReference>
<evidence type="ECO:0000256" key="7">
    <source>
        <dbReference type="SAM" id="Phobius"/>
    </source>
</evidence>
<keyword evidence="6" id="KW-0106">Calcium</keyword>
<evidence type="ECO:0000256" key="2">
    <source>
        <dbReference type="ARBA" id="ARBA00008779"/>
    </source>
</evidence>
<evidence type="ECO:0000259" key="8">
    <source>
        <dbReference type="Pfam" id="PF00884"/>
    </source>
</evidence>
<dbReference type="Proteomes" id="UP000317977">
    <property type="component" value="Unassembled WGS sequence"/>
</dbReference>
<protein>
    <submittedName>
        <fullName evidence="9">Choline-sulfatase</fullName>
        <ecNumber evidence="9">3.1.6.6</ecNumber>
    </submittedName>
</protein>
<proteinExistence type="inferred from homology"/>
<dbReference type="AlphaFoldDB" id="A0A5C6F2G4"/>
<keyword evidence="3" id="KW-0479">Metal-binding</keyword>
<comment type="cofactor">
    <cofactor evidence="1">
        <name>Ca(2+)</name>
        <dbReference type="ChEBI" id="CHEBI:29108"/>
    </cofactor>
</comment>
<dbReference type="GO" id="GO:0046872">
    <property type="term" value="F:metal ion binding"/>
    <property type="evidence" value="ECO:0007669"/>
    <property type="project" value="UniProtKB-KW"/>
</dbReference>
<dbReference type="Gene3D" id="3.40.720.10">
    <property type="entry name" value="Alkaline Phosphatase, subunit A"/>
    <property type="match status" value="1"/>
</dbReference>
<dbReference type="GO" id="GO:0004423">
    <property type="term" value="F:iduronate-2-sulfatase activity"/>
    <property type="evidence" value="ECO:0007669"/>
    <property type="project" value="InterPro"/>
</dbReference>
<sequence length="523" mass="58244">MPTIPMTSTPFESPMQPIASRPLFLTIIRSAALIVFAGMPIFPAMGQANRPNILMIAIDDLNDWVEPLGGHPQVQTPAMQRLAQRGITFTNAHCQAPLCNPSRTSLMTGRRPTSTGVYGLSPWIRDSPEFADIRMLPQHFHDHGYRTLIGGKIYHGGYGRGKGAQNECDVWGLNASVGAKPPSKLIPPTPGGNHPLMDWGTFDHRDEDKGDWKVASWAVDQIETMATAPAEQPFFLSVGFFLPHVPCFATQKWFDMYPDESLVMPPMLADDRDDTPLASWFVHWELPEPRTSWLKENNQLRPLVRSYLACVSFVDSQVGRVLDALEKSPYADNTIVVLWSDHGYHLGEKGISGKNSLWARSTRVPLIFAGPGIDGGLRCSQPAELLDIYPTLSELAGLPQAPGLEGLSLRRQIQSPTAVRQRPAICTHNVGNHSVCDNRWRYVVYADGSEELYDLTSDPDEFHNLMAGDAASEQHRNTADRLAAWLPKDQRALARGSAHRVLEEREDGFYWEENLIDPNALIR</sequence>
<evidence type="ECO:0000313" key="10">
    <source>
        <dbReference type="Proteomes" id="UP000317977"/>
    </source>
</evidence>